<dbReference type="RefSeq" id="WP_183264388.1">
    <property type="nucleotide sequence ID" value="NZ_BAAAVZ010000026.1"/>
</dbReference>
<evidence type="ECO:0000256" key="4">
    <source>
        <dbReference type="SAM" id="MobiDB-lite"/>
    </source>
</evidence>
<keyword evidence="1" id="KW-0479">Metal-binding</keyword>
<evidence type="ECO:0000256" key="2">
    <source>
        <dbReference type="ARBA" id="ARBA00022771"/>
    </source>
</evidence>
<sequence length="374" mass="41060">MSQRYDPAELDVLKSRTSLSKVFETYGIRSKGSARARWAVCCFHHEKSGSLKIDDQRGRYKCFGCGVSGDHFTFLNEFVGKSFHEAVEYLGGSVGFVTTEERRAIEQRNAEWEAQELAEKQRTMTSVQRIFDNGKTIHGTHAEAYLAARGLRVVKHWTFDIRFVAALTYRGWPNPDADDTVELGTFPTMIAAIRNPGGDIIGLHRTYLDPDRPAKLTPPGDQRRNKAKKVLGEQRGGMIRLSPLGPRLAMGEGIETSQAWFSGGFGGIDDVAVAAAVSLGNLAGSAMGSAEHPSDHSKRVPNGIPDMERPGVVLPDEVRELVLIGDGDSDPAMTRARLMVAGRRYRNLGRRVFVSMAPQGKDFADLNLELGAGQ</sequence>
<dbReference type="Gene3D" id="3.90.580.10">
    <property type="entry name" value="Zinc finger, CHC2-type domain"/>
    <property type="match status" value="1"/>
</dbReference>
<dbReference type="InterPro" id="IPR050219">
    <property type="entry name" value="DnaG_primase"/>
</dbReference>
<dbReference type="SUPFAM" id="SSF57783">
    <property type="entry name" value="Zinc beta-ribbon"/>
    <property type="match status" value="1"/>
</dbReference>
<dbReference type="Pfam" id="PF01807">
    <property type="entry name" value="Zn_ribbon_DnaG"/>
    <property type="match status" value="1"/>
</dbReference>
<proteinExistence type="predicted"/>
<organism evidence="6 7">
    <name type="scientific">Aminobacter niigataensis</name>
    <dbReference type="NCBI Taxonomy" id="83265"/>
    <lineage>
        <taxon>Bacteria</taxon>
        <taxon>Pseudomonadati</taxon>
        <taxon>Pseudomonadota</taxon>
        <taxon>Alphaproteobacteria</taxon>
        <taxon>Hyphomicrobiales</taxon>
        <taxon>Phyllobacteriaceae</taxon>
        <taxon>Aminobacter</taxon>
    </lineage>
</organism>
<reference evidence="6 7" key="1">
    <citation type="submission" date="2020-08" db="EMBL/GenBank/DDBJ databases">
        <title>Genomic Encyclopedia of Type Strains, Phase IV (KMG-IV): sequencing the most valuable type-strain genomes for metagenomic binning, comparative biology and taxonomic classification.</title>
        <authorList>
            <person name="Goeker M."/>
        </authorList>
    </citation>
    <scope>NUCLEOTIDE SEQUENCE [LARGE SCALE GENOMIC DNA]</scope>
    <source>
        <strain evidence="6 7">DSM 7050</strain>
    </source>
</reference>
<evidence type="ECO:0000313" key="6">
    <source>
        <dbReference type="EMBL" id="MBB4652987.1"/>
    </source>
</evidence>
<dbReference type="InterPro" id="IPR055570">
    <property type="entry name" value="DUF7146"/>
</dbReference>
<dbReference type="InterPro" id="IPR036977">
    <property type="entry name" value="DNA_primase_Znf_CHC2"/>
</dbReference>
<protein>
    <recommendedName>
        <fullName evidence="5">Zinc finger CHC2-type domain-containing protein</fullName>
    </recommendedName>
</protein>
<evidence type="ECO:0000259" key="5">
    <source>
        <dbReference type="SMART" id="SM00400"/>
    </source>
</evidence>
<gene>
    <name evidence="6" type="ORF">GGQ99_004771</name>
</gene>
<feature type="region of interest" description="Disordered" evidence="4">
    <location>
        <begin position="286"/>
        <end position="309"/>
    </location>
</feature>
<accession>A0ABR6L859</accession>
<feature type="region of interest" description="Disordered" evidence="4">
    <location>
        <begin position="210"/>
        <end position="230"/>
    </location>
</feature>
<keyword evidence="3" id="KW-0862">Zinc</keyword>
<dbReference type="Pfam" id="PF23639">
    <property type="entry name" value="DUF7146"/>
    <property type="match status" value="1"/>
</dbReference>
<evidence type="ECO:0000313" key="7">
    <source>
        <dbReference type="Proteomes" id="UP000539538"/>
    </source>
</evidence>
<keyword evidence="2" id="KW-0863">Zinc-finger</keyword>
<feature type="domain" description="Zinc finger CHC2-type" evidence="5">
    <location>
        <begin position="38"/>
        <end position="91"/>
    </location>
</feature>
<name>A0ABR6L859_9HYPH</name>
<dbReference type="PANTHER" id="PTHR30313">
    <property type="entry name" value="DNA PRIMASE"/>
    <property type="match status" value="1"/>
</dbReference>
<evidence type="ECO:0000256" key="3">
    <source>
        <dbReference type="ARBA" id="ARBA00022833"/>
    </source>
</evidence>
<dbReference type="InterPro" id="IPR002694">
    <property type="entry name" value="Znf_CHC2"/>
</dbReference>
<evidence type="ECO:0000256" key="1">
    <source>
        <dbReference type="ARBA" id="ARBA00022723"/>
    </source>
</evidence>
<dbReference type="EMBL" id="JACHOT010000009">
    <property type="protein sequence ID" value="MBB4652987.1"/>
    <property type="molecule type" value="Genomic_DNA"/>
</dbReference>
<dbReference type="PANTHER" id="PTHR30313:SF2">
    <property type="entry name" value="DNA PRIMASE"/>
    <property type="match status" value="1"/>
</dbReference>
<dbReference type="Proteomes" id="UP000539538">
    <property type="component" value="Unassembled WGS sequence"/>
</dbReference>
<dbReference type="SMART" id="SM00400">
    <property type="entry name" value="ZnF_CHCC"/>
    <property type="match status" value="1"/>
</dbReference>
<comment type="caution">
    <text evidence="6">The sequence shown here is derived from an EMBL/GenBank/DDBJ whole genome shotgun (WGS) entry which is preliminary data.</text>
</comment>
<keyword evidence="7" id="KW-1185">Reference proteome</keyword>